<reference evidence="1 2" key="1">
    <citation type="submission" date="2018-01" db="EMBL/GenBank/DDBJ databases">
        <title>Draft genome sequence of Sphaerisporangium sp. 7K107.</title>
        <authorList>
            <person name="Sahin N."/>
            <person name="Saygin H."/>
            <person name="Ay H."/>
        </authorList>
    </citation>
    <scope>NUCLEOTIDE SEQUENCE [LARGE SCALE GENOMIC DNA]</scope>
    <source>
        <strain evidence="1 2">7K107</strain>
    </source>
</reference>
<evidence type="ECO:0000313" key="1">
    <source>
        <dbReference type="EMBL" id="PZG35435.1"/>
    </source>
</evidence>
<organism evidence="1 2">
    <name type="scientific">Spongiactinospora gelatinilytica</name>
    <dbReference type="NCBI Taxonomy" id="2666298"/>
    <lineage>
        <taxon>Bacteria</taxon>
        <taxon>Bacillati</taxon>
        <taxon>Actinomycetota</taxon>
        <taxon>Actinomycetes</taxon>
        <taxon>Streptosporangiales</taxon>
        <taxon>Streptosporangiaceae</taxon>
        <taxon>Spongiactinospora</taxon>
    </lineage>
</organism>
<dbReference type="EMBL" id="POUA01000270">
    <property type="protein sequence ID" value="PZG35435.1"/>
    <property type="molecule type" value="Genomic_DNA"/>
</dbReference>
<dbReference type="RefSeq" id="WP_111170307.1">
    <property type="nucleotide sequence ID" value="NZ_POUA01000270.1"/>
</dbReference>
<sequence>MTRPAGTGWSKKPSLELYSPGVRAAVEEIAEAPREHLWRKLGIVLDGVAARQTGWSGEPTFESRHR</sequence>
<dbReference type="AlphaFoldDB" id="A0A2W2G520"/>
<dbReference type="Proteomes" id="UP000248544">
    <property type="component" value="Unassembled WGS sequence"/>
</dbReference>
<comment type="caution">
    <text evidence="1">The sequence shown here is derived from an EMBL/GenBank/DDBJ whole genome shotgun (WGS) entry which is preliminary data.</text>
</comment>
<evidence type="ECO:0000313" key="2">
    <source>
        <dbReference type="Proteomes" id="UP000248544"/>
    </source>
</evidence>
<name>A0A2W2G520_9ACTN</name>
<accession>A0A2W2G520</accession>
<gene>
    <name evidence="1" type="ORF">C1I98_27435</name>
</gene>
<keyword evidence="2" id="KW-1185">Reference proteome</keyword>
<proteinExistence type="predicted"/>
<protein>
    <submittedName>
        <fullName evidence="1">Uncharacterized protein</fullName>
    </submittedName>
</protein>